<keyword evidence="4" id="KW-0029">Amino-acid transport</keyword>
<comment type="similarity">
    <text evidence="1">Belongs to the leucine-binding protein family.</text>
</comment>
<dbReference type="PANTHER" id="PTHR47151:SF2">
    <property type="entry name" value="AMINO ACID BINDING PROTEIN"/>
    <property type="match status" value="1"/>
</dbReference>
<evidence type="ECO:0000256" key="1">
    <source>
        <dbReference type="ARBA" id="ARBA00010062"/>
    </source>
</evidence>
<dbReference type="InterPro" id="IPR000709">
    <property type="entry name" value="Leu_Ile_Val-bd"/>
</dbReference>
<keyword evidence="8" id="KW-1185">Reference proteome</keyword>
<organism evidence="7 8">
    <name type="scientific">Methylobacterium cerastii</name>
    <dbReference type="NCBI Taxonomy" id="932741"/>
    <lineage>
        <taxon>Bacteria</taxon>
        <taxon>Pseudomonadati</taxon>
        <taxon>Pseudomonadota</taxon>
        <taxon>Alphaproteobacteria</taxon>
        <taxon>Hyphomicrobiales</taxon>
        <taxon>Methylobacteriaceae</taxon>
        <taxon>Methylobacterium</taxon>
    </lineage>
</organism>
<evidence type="ECO:0000256" key="2">
    <source>
        <dbReference type="ARBA" id="ARBA00022448"/>
    </source>
</evidence>
<dbReference type="EMBL" id="BPQG01000081">
    <property type="protein sequence ID" value="GJD46586.1"/>
    <property type="molecule type" value="Genomic_DNA"/>
</dbReference>
<dbReference type="CDD" id="cd06342">
    <property type="entry name" value="PBP1_ABC_LIVBP-like"/>
    <property type="match status" value="1"/>
</dbReference>
<sequence length="368" mass="37873">MRALIGIVTALLLAGPAAAQTVVRIGLSAPLTGPDAAFGQGMRLAAEQAIADLNRATGTSGRKLALVVADDAGEAKQGAVVARRFAADGIRLVVGALESSVAAAVAPLYEDAGVVLVTPGASWAALTQRGYGNIFRVAPGDAQQGAAAGRYLLVHEPGRRIGVVHDRTTFGRDLADAVSRTLKAGGDPEVAFESLPRGSRDATELVTTLKAARVEAVYFGGLAPEAATLLRAMRDAGLGARMVASDGILDRDFASLAATAGEGTVMTVPVEPVRLPEAKGRPPRTAEADAVAGPTYAAVEVLAQALDRAKSQDSRRVAAALRGAPFRTIQGEVAFDAQGDLREGAVSLRAWKRTPDGRLDYAGNEVAP</sequence>
<feature type="domain" description="Leucine-binding protein" evidence="6">
    <location>
        <begin position="23"/>
        <end position="338"/>
    </location>
</feature>
<dbReference type="Gene3D" id="3.40.50.2300">
    <property type="match status" value="2"/>
</dbReference>
<dbReference type="PANTHER" id="PTHR47151">
    <property type="entry name" value="LEU/ILE/VAL-BINDING ABC TRANSPORTER SUBUNIT"/>
    <property type="match status" value="1"/>
</dbReference>
<keyword evidence="2" id="KW-0813">Transport</keyword>
<keyword evidence="3 5" id="KW-0732">Signal</keyword>
<evidence type="ECO:0000313" key="7">
    <source>
        <dbReference type="EMBL" id="GJD46586.1"/>
    </source>
</evidence>
<reference evidence="7 8" key="1">
    <citation type="journal article" date="2021" name="Front. Microbiol.">
        <title>Comprehensive Comparative Genomics and Phenotyping of Methylobacterium Species.</title>
        <authorList>
            <person name="Alessa O."/>
            <person name="Ogura Y."/>
            <person name="Fujitani Y."/>
            <person name="Takami H."/>
            <person name="Hayashi T."/>
            <person name="Sahin N."/>
            <person name="Tani A."/>
        </authorList>
    </citation>
    <scope>NUCLEOTIDE SEQUENCE [LARGE SCALE GENOMIC DNA]</scope>
    <source>
        <strain evidence="7 8">DSM 23679</strain>
    </source>
</reference>
<evidence type="ECO:0000313" key="8">
    <source>
        <dbReference type="Proteomes" id="UP001055117"/>
    </source>
</evidence>
<dbReference type="SUPFAM" id="SSF53822">
    <property type="entry name" value="Periplasmic binding protein-like I"/>
    <property type="match status" value="1"/>
</dbReference>
<feature type="chain" id="PRO_5045827300" evidence="5">
    <location>
        <begin position="20"/>
        <end position="368"/>
    </location>
</feature>
<dbReference type="PRINTS" id="PR00337">
    <property type="entry name" value="LEUILEVALBP"/>
</dbReference>
<accession>A0ABQ4QNG3</accession>
<protein>
    <submittedName>
        <fullName evidence="7">Leu/Ile/Val-binding protein</fullName>
    </submittedName>
</protein>
<feature type="signal peptide" evidence="5">
    <location>
        <begin position="1"/>
        <end position="19"/>
    </location>
</feature>
<dbReference type="InterPro" id="IPR028081">
    <property type="entry name" value="Leu-bd"/>
</dbReference>
<dbReference type="Pfam" id="PF13458">
    <property type="entry name" value="Peripla_BP_6"/>
    <property type="match status" value="1"/>
</dbReference>
<evidence type="ECO:0000256" key="3">
    <source>
        <dbReference type="ARBA" id="ARBA00022729"/>
    </source>
</evidence>
<comment type="caution">
    <text evidence="7">The sequence shown here is derived from an EMBL/GenBank/DDBJ whole genome shotgun (WGS) entry which is preliminary data.</text>
</comment>
<name>A0ABQ4QNG3_9HYPH</name>
<evidence type="ECO:0000256" key="5">
    <source>
        <dbReference type="SAM" id="SignalP"/>
    </source>
</evidence>
<dbReference type="InterPro" id="IPR028082">
    <property type="entry name" value="Peripla_BP_I"/>
</dbReference>
<proteinExistence type="inferred from homology"/>
<evidence type="ECO:0000259" key="6">
    <source>
        <dbReference type="Pfam" id="PF13458"/>
    </source>
</evidence>
<dbReference type="Proteomes" id="UP001055117">
    <property type="component" value="Unassembled WGS sequence"/>
</dbReference>
<dbReference type="RefSeq" id="WP_147829219.1">
    <property type="nucleotide sequence ID" value="NZ_BPQG01000081.1"/>
</dbReference>
<gene>
    <name evidence="7" type="ORF">AFCDBAGC_4468</name>
</gene>
<evidence type="ECO:0000256" key="4">
    <source>
        <dbReference type="ARBA" id="ARBA00022970"/>
    </source>
</evidence>